<name>R7ZCW3_LYSSH</name>
<dbReference type="OrthoDB" id="2736366at2"/>
<keyword evidence="1" id="KW-1133">Transmembrane helix</keyword>
<dbReference type="RefSeq" id="WP_010859636.1">
    <property type="nucleotide sequence ID" value="NZ_KB933398.1"/>
</dbReference>
<dbReference type="Proteomes" id="UP000013911">
    <property type="component" value="Unassembled WGS sequence"/>
</dbReference>
<feature type="transmembrane region" description="Helical" evidence="1">
    <location>
        <begin position="58"/>
        <end position="81"/>
    </location>
</feature>
<evidence type="ECO:0000256" key="1">
    <source>
        <dbReference type="SAM" id="Phobius"/>
    </source>
</evidence>
<dbReference type="HOGENOM" id="CLU_2554216_0_0_9"/>
<organism evidence="2 3">
    <name type="scientific">Lysinibacillus sphaericus OT4b.31</name>
    <dbReference type="NCBI Taxonomy" id="1285586"/>
    <lineage>
        <taxon>Bacteria</taxon>
        <taxon>Bacillati</taxon>
        <taxon>Bacillota</taxon>
        <taxon>Bacilli</taxon>
        <taxon>Bacillales</taxon>
        <taxon>Bacillaceae</taxon>
        <taxon>Lysinibacillus</taxon>
    </lineage>
</organism>
<dbReference type="AlphaFoldDB" id="R7ZCW3"/>
<dbReference type="EMBL" id="AQPX01000020">
    <property type="protein sequence ID" value="EON71962.1"/>
    <property type="molecule type" value="Genomic_DNA"/>
</dbReference>
<keyword evidence="1" id="KW-0812">Transmembrane</keyword>
<accession>R7ZCW3</accession>
<evidence type="ECO:0000313" key="3">
    <source>
        <dbReference type="Proteomes" id="UP000013911"/>
    </source>
</evidence>
<evidence type="ECO:0000313" key="2">
    <source>
        <dbReference type="EMBL" id="EON71962.1"/>
    </source>
</evidence>
<gene>
    <name evidence="2" type="ORF">H131_13498</name>
</gene>
<proteinExistence type="predicted"/>
<sequence>MLNDEFHKDPQLTTSLDQYEVVIPNQLINFKKSRWQRFIQYLAYPTKDPLEPICTSSVGFTLLKIVPLVLAIFMTILQILLQ</sequence>
<protein>
    <submittedName>
        <fullName evidence="2">Uncharacterized protein</fullName>
    </submittedName>
</protein>
<reference evidence="2 3" key="1">
    <citation type="submission" date="2013-04" db="EMBL/GenBank/DDBJ databases">
        <title>Draft genome of the heavy metal tolerant bacterium Lysinibacillus sphaericus strain OT4b.31.</title>
        <authorList>
            <person name="Pena-Montenegro T.D."/>
            <person name="Dussan J."/>
        </authorList>
    </citation>
    <scope>NUCLEOTIDE SEQUENCE [LARGE SCALE GENOMIC DNA]</scope>
    <source>
        <strain evidence="2 3">OT4b.31</strain>
    </source>
</reference>
<comment type="caution">
    <text evidence="2">The sequence shown here is derived from an EMBL/GenBank/DDBJ whole genome shotgun (WGS) entry which is preliminary data.</text>
</comment>
<keyword evidence="1" id="KW-0472">Membrane</keyword>